<dbReference type="GO" id="GO:0016740">
    <property type="term" value="F:transferase activity"/>
    <property type="evidence" value="ECO:0007669"/>
    <property type="project" value="UniProtKB-KW"/>
</dbReference>
<keyword evidence="2" id="KW-1185">Reference proteome</keyword>
<proteinExistence type="predicted"/>
<keyword evidence="1" id="KW-0808">Transferase</keyword>
<reference evidence="1 2" key="2">
    <citation type="submission" date="2018-09" db="EMBL/GenBank/DDBJ databases">
        <title>Genome of Sphaerochaeta halotolerans strain 4-11.</title>
        <authorList>
            <person name="Nazina T.N."/>
            <person name="Sokolova D.S."/>
        </authorList>
    </citation>
    <scope>NUCLEOTIDE SEQUENCE [LARGE SCALE GENOMIC DNA]</scope>
    <source>
        <strain evidence="1 2">4-11</strain>
    </source>
</reference>
<gene>
    <name evidence="1" type="ORF">DYP60_13240</name>
</gene>
<dbReference type="Pfam" id="PF08843">
    <property type="entry name" value="AbiEii"/>
    <property type="match status" value="1"/>
</dbReference>
<protein>
    <submittedName>
        <fullName evidence="1">Nucleotidyl transferase AbiEii/AbiGii toxin family protein</fullName>
    </submittedName>
</protein>
<dbReference type="RefSeq" id="WP_117331495.1">
    <property type="nucleotide sequence ID" value="NZ_QUWK01000021.1"/>
</dbReference>
<dbReference type="EMBL" id="QUWK01000021">
    <property type="protein sequence ID" value="RFU93729.1"/>
    <property type="molecule type" value="Genomic_DNA"/>
</dbReference>
<evidence type="ECO:0000313" key="2">
    <source>
        <dbReference type="Proteomes" id="UP000264002"/>
    </source>
</evidence>
<dbReference type="Proteomes" id="UP000264002">
    <property type="component" value="Unassembled WGS sequence"/>
</dbReference>
<dbReference type="OrthoDB" id="9780929at2"/>
<comment type="caution">
    <text evidence="1">The sequence shown here is derived from an EMBL/GenBank/DDBJ whole genome shotgun (WGS) entry which is preliminary data.</text>
</comment>
<dbReference type="InterPro" id="IPR014942">
    <property type="entry name" value="AbiEii"/>
</dbReference>
<accession>A0A372MD55</accession>
<dbReference type="AlphaFoldDB" id="A0A372MD55"/>
<dbReference type="Gene3D" id="3.10.450.620">
    <property type="entry name" value="JHP933, nucleotidyltransferase-like core domain"/>
    <property type="match status" value="1"/>
</dbReference>
<name>A0A372MD55_9SPIR</name>
<sequence>MYKIAKLNVDDRRALFRNTAAKMHLNEAIVEKDFWVCITLEYLFHKCQFKDAFAFKGGTSLSKAWHVIERFSEDIDLILDWRILGYAIKEPWESRSNKKQDLFNKGANAQAEQFIGEKLAPLLIHDFTHILGIDADISVDAQEPQTINFNYPHIFDSSAITQAIRLEIGPLAAWTPTEETRIVPYSAEQYPHVFTQRSTEILTVLPERTFWEKATILHHEAHRPENSVMPSRYSRHYYDLYRLAHSDVKEKAFLKVALLQKVVDFKKKFYPRGWAKYDEAKPGTFRLNPPAHSKKKLESDYKTMKEMIYGDYPDFETLMQYIEQLENEINALWRK</sequence>
<reference evidence="2" key="1">
    <citation type="submission" date="2018-08" db="EMBL/GenBank/DDBJ databases">
        <authorList>
            <person name="Grouzdev D.S."/>
            <person name="Krutkina M.S."/>
        </authorList>
    </citation>
    <scope>NUCLEOTIDE SEQUENCE [LARGE SCALE GENOMIC DNA]</scope>
    <source>
        <strain evidence="2">4-11</strain>
    </source>
</reference>
<organism evidence="1 2">
    <name type="scientific">Sphaerochaeta halotolerans</name>
    <dbReference type="NCBI Taxonomy" id="2293840"/>
    <lineage>
        <taxon>Bacteria</taxon>
        <taxon>Pseudomonadati</taxon>
        <taxon>Spirochaetota</taxon>
        <taxon>Spirochaetia</taxon>
        <taxon>Spirochaetales</taxon>
        <taxon>Sphaerochaetaceae</taxon>
        <taxon>Sphaerochaeta</taxon>
    </lineage>
</organism>
<evidence type="ECO:0000313" key="1">
    <source>
        <dbReference type="EMBL" id="RFU93729.1"/>
    </source>
</evidence>